<proteinExistence type="predicted"/>
<dbReference type="Proteomes" id="UP000515908">
    <property type="component" value="Chromosome 04"/>
</dbReference>
<dbReference type="EMBL" id="LR877148">
    <property type="protein sequence ID" value="CAD2215310.1"/>
    <property type="molecule type" value="Genomic_DNA"/>
</dbReference>
<dbReference type="AlphaFoldDB" id="A0A7G2C680"/>
<reference evidence="1 2" key="1">
    <citation type="submission" date="2020-08" db="EMBL/GenBank/DDBJ databases">
        <authorList>
            <person name="Newling K."/>
            <person name="Davey J."/>
            <person name="Forrester S."/>
        </authorList>
    </citation>
    <scope>NUCLEOTIDE SEQUENCE [LARGE SCALE GENOMIC DNA]</scope>
    <source>
        <strain evidence="2">Crithidia deanei Carvalho (ATCC PRA-265)</strain>
    </source>
</reference>
<accession>A0A7G2C680</accession>
<evidence type="ECO:0008006" key="3">
    <source>
        <dbReference type="Google" id="ProtNLM"/>
    </source>
</evidence>
<dbReference type="VEuPathDB" id="TriTrypDB:ADEAN_000276500"/>
<sequence>MFRLFGRNGYVMGVRRISQLNSSLLTDKGAEESSNASVHPPLFHVPASGSRTVGRESEILSLWQNILLGRHCQVLSGIDGLGKSTIAAEFCERIRRTQRFSCIQWFNAQRNIDAQLKQFFTSMKGRKEQDVLLVFDDVPDPEEVLSRLPDHKNLFVVMTTSKLDHSPTEKMHIVETTPLPKSAAVGLLADVEPNSTLTEIFDLLENVPLLVHIAASLLEHSGLSSVELKGILEAEKVKDNNTLSISRAASLLVGVCVSEMTKIYPDARRYMTEMACFHTADISDPIIDGVVGADGADFAMRLSQMGIFSLKWEDSAFCIHPTVAKALRRGVSEEHLCSCARVLLQLWPKKWRGMGSQVAYNLVWHTYAVASHFKDSGVAFSDDMMTCMDKSASFLAHNEVRDLNIAADFWFDIFSQNEGRKVVTAESARVAKECGRLLHFLRDDRAQSVLQRAYDLSQLLYGTDSPESSLVMGFLAPYLPASESNIAALSNCVQALKSSLQSIDVVQSKEERKMTQETIFVLLTCQGQMLQEMGKTVPDSIWEELEKTHKNSTK</sequence>
<dbReference type="InterPro" id="IPR027417">
    <property type="entry name" value="P-loop_NTPase"/>
</dbReference>
<dbReference type="Gene3D" id="3.40.50.300">
    <property type="entry name" value="P-loop containing nucleotide triphosphate hydrolases"/>
    <property type="match status" value="1"/>
</dbReference>
<dbReference type="SUPFAM" id="SSF52540">
    <property type="entry name" value="P-loop containing nucleoside triphosphate hydrolases"/>
    <property type="match status" value="1"/>
</dbReference>
<evidence type="ECO:0000313" key="2">
    <source>
        <dbReference type="Proteomes" id="UP000515908"/>
    </source>
</evidence>
<keyword evidence="2" id="KW-1185">Reference proteome</keyword>
<evidence type="ECO:0000313" key="1">
    <source>
        <dbReference type="EMBL" id="CAD2215310.1"/>
    </source>
</evidence>
<name>A0A7G2C680_9TRYP</name>
<protein>
    <recommendedName>
        <fullName evidence="3">NB-ARC domain containing protein</fullName>
    </recommendedName>
</protein>
<gene>
    <name evidence="1" type="ORF">ADEAN_000276500</name>
</gene>
<organism evidence="1 2">
    <name type="scientific">Angomonas deanei</name>
    <dbReference type="NCBI Taxonomy" id="59799"/>
    <lineage>
        <taxon>Eukaryota</taxon>
        <taxon>Discoba</taxon>
        <taxon>Euglenozoa</taxon>
        <taxon>Kinetoplastea</taxon>
        <taxon>Metakinetoplastina</taxon>
        <taxon>Trypanosomatida</taxon>
        <taxon>Trypanosomatidae</taxon>
        <taxon>Strigomonadinae</taxon>
        <taxon>Angomonas</taxon>
    </lineage>
</organism>